<dbReference type="InterPro" id="IPR019734">
    <property type="entry name" value="TPR_rpt"/>
</dbReference>
<feature type="region of interest" description="Disordered" evidence="2">
    <location>
        <begin position="44"/>
        <end position="93"/>
    </location>
</feature>
<feature type="repeat" description="TPR" evidence="1">
    <location>
        <begin position="207"/>
        <end position="240"/>
    </location>
</feature>
<evidence type="ECO:0000313" key="3">
    <source>
        <dbReference type="EMBL" id="KPL52236.1"/>
    </source>
</evidence>
<reference evidence="3 4" key="1">
    <citation type="submission" date="2015-09" db="EMBL/GenBank/DDBJ databases">
        <authorList>
            <person name="Jackson K.R."/>
            <person name="Lunt B.L."/>
            <person name="Fisher J.N.B."/>
            <person name="Gardner A.V."/>
            <person name="Bailey M.E."/>
            <person name="Deus L.M."/>
            <person name="Earl A.S."/>
            <person name="Gibby P.D."/>
            <person name="Hartmann K.A."/>
            <person name="Liu J.E."/>
            <person name="Manci A.M."/>
            <person name="Nielsen D.A."/>
            <person name="Solomon M.B."/>
            <person name="Breakwell D.P."/>
            <person name="Burnett S.H."/>
            <person name="Grose J.H."/>
        </authorList>
    </citation>
    <scope>NUCLEOTIDE SEQUENCE [LARGE SCALE GENOMIC DNA]</scope>
    <source>
        <strain evidence="3 4">16</strain>
    </source>
</reference>
<dbReference type="InterPro" id="IPR011990">
    <property type="entry name" value="TPR-like_helical_dom_sf"/>
</dbReference>
<gene>
    <name evidence="3" type="ORF">ABB55_08315</name>
</gene>
<proteinExistence type="predicted"/>
<keyword evidence="4" id="KW-1185">Reference proteome</keyword>
<dbReference type="STRING" id="665126.ABB55_08315"/>
<dbReference type="Gene3D" id="1.25.40.10">
    <property type="entry name" value="Tetratricopeptide repeat domain"/>
    <property type="match status" value="1"/>
</dbReference>
<dbReference type="PROSITE" id="PS50005">
    <property type="entry name" value="TPR"/>
    <property type="match status" value="1"/>
</dbReference>
<organism evidence="3 4">
    <name type="scientific">Prosthecodimorpha hirschii</name>
    <dbReference type="NCBI Taxonomy" id="665126"/>
    <lineage>
        <taxon>Bacteria</taxon>
        <taxon>Pseudomonadati</taxon>
        <taxon>Pseudomonadota</taxon>
        <taxon>Alphaproteobacteria</taxon>
        <taxon>Hyphomicrobiales</taxon>
        <taxon>Ancalomicrobiaceae</taxon>
        <taxon>Prosthecodimorpha</taxon>
    </lineage>
</organism>
<dbReference type="SUPFAM" id="SSF48452">
    <property type="entry name" value="TPR-like"/>
    <property type="match status" value="1"/>
</dbReference>
<comment type="caution">
    <text evidence="3">The sequence shown here is derived from an EMBL/GenBank/DDBJ whole genome shotgun (WGS) entry which is preliminary data.</text>
</comment>
<evidence type="ECO:0000256" key="2">
    <source>
        <dbReference type="SAM" id="MobiDB-lite"/>
    </source>
</evidence>
<name>A0A0P6VJ18_9HYPH</name>
<evidence type="ECO:0000256" key="1">
    <source>
        <dbReference type="PROSITE-ProRule" id="PRU00339"/>
    </source>
</evidence>
<accession>A0A0P6VJ18</accession>
<dbReference type="RefSeq" id="WP_054358399.1">
    <property type="nucleotide sequence ID" value="NZ_LJYW01000001.1"/>
</dbReference>
<dbReference type="EMBL" id="LJYW01000001">
    <property type="protein sequence ID" value="KPL52236.1"/>
    <property type="molecule type" value="Genomic_DNA"/>
</dbReference>
<keyword evidence="1" id="KW-0802">TPR repeat</keyword>
<dbReference type="Proteomes" id="UP000048984">
    <property type="component" value="Unassembled WGS sequence"/>
</dbReference>
<dbReference type="AlphaFoldDB" id="A0A0P6VJ18"/>
<dbReference type="SMART" id="SM00028">
    <property type="entry name" value="TPR"/>
    <property type="match status" value="3"/>
</dbReference>
<protein>
    <submittedName>
        <fullName evidence="3">Uncharacterized protein</fullName>
    </submittedName>
</protein>
<dbReference type="Pfam" id="PF13432">
    <property type="entry name" value="TPR_16"/>
    <property type="match status" value="1"/>
</dbReference>
<feature type="compositionally biased region" description="Basic and acidic residues" evidence="2">
    <location>
        <begin position="49"/>
        <end position="67"/>
    </location>
</feature>
<evidence type="ECO:0000313" key="4">
    <source>
        <dbReference type="Proteomes" id="UP000048984"/>
    </source>
</evidence>
<reference evidence="3 4" key="2">
    <citation type="submission" date="2015-10" db="EMBL/GenBank/DDBJ databases">
        <title>Draft Genome Sequence of Prosthecomicrobium hirschii ATCC 27832.</title>
        <authorList>
            <person name="Daniel J."/>
            <person name="Givan S.A."/>
            <person name="Brun Y.V."/>
            <person name="Brown P.J."/>
        </authorList>
    </citation>
    <scope>NUCLEOTIDE SEQUENCE [LARGE SCALE GENOMIC DNA]</scope>
    <source>
        <strain evidence="3 4">16</strain>
    </source>
</reference>
<sequence length="259" mass="27733">MIGPYDPIMRFFMSPRSPLLSVGSTLLSAAVLVASLAGAVLPAGAQGVPRDHPPLTPDRKAPSDRVPAEPGPGRGSRTEKPLPGGGVGVDLTAPPAGPQAAVTLEQLFERLKTAKRPEAGQRIAREIEGRWLQSGSDTVDLLMARALAAIKANDTALALDLLDAIVTLKPDYAEGWNKRATVHFVRKDIGRSVADIEAVLRLEPRHYGALYGLATLMKELGDKKRALAAYRQALALNPFLSEVEKQVKDLSLEVDGRDL</sequence>